<dbReference type="Proteomes" id="UP000054564">
    <property type="component" value="Unassembled WGS sequence"/>
</dbReference>
<feature type="region of interest" description="Disordered" evidence="1">
    <location>
        <begin position="22"/>
        <end position="41"/>
    </location>
</feature>
<accession>A0A0L0VAP2</accession>
<dbReference type="AlphaFoldDB" id="A0A0L0VAP2"/>
<reference evidence="4" key="1">
    <citation type="submission" date="2014-03" db="EMBL/GenBank/DDBJ databases">
        <title>The Genome Sequence of Puccinia striiformis f. sp. tritici PST-78.</title>
        <authorList>
            <consortium name="The Broad Institute Genome Sequencing Platform"/>
            <person name="Cuomo C."/>
            <person name="Hulbert S."/>
            <person name="Chen X."/>
            <person name="Walker B."/>
            <person name="Young S.K."/>
            <person name="Zeng Q."/>
            <person name="Gargeya S."/>
            <person name="Fitzgerald M."/>
            <person name="Haas B."/>
            <person name="Abouelleil A."/>
            <person name="Alvarado L."/>
            <person name="Arachchi H.M."/>
            <person name="Berlin A.M."/>
            <person name="Chapman S.B."/>
            <person name="Goldberg J."/>
            <person name="Griggs A."/>
            <person name="Gujja S."/>
            <person name="Hansen M."/>
            <person name="Howarth C."/>
            <person name="Imamovic A."/>
            <person name="Larimer J."/>
            <person name="McCowan C."/>
            <person name="Montmayeur A."/>
            <person name="Murphy C."/>
            <person name="Neiman D."/>
            <person name="Pearson M."/>
            <person name="Priest M."/>
            <person name="Roberts A."/>
            <person name="Saif S."/>
            <person name="Shea T."/>
            <person name="Sisk P."/>
            <person name="Sykes S."/>
            <person name="Wortman J."/>
            <person name="Nusbaum C."/>
            <person name="Birren B."/>
        </authorList>
    </citation>
    <scope>NUCLEOTIDE SEQUENCE [LARGE SCALE GENOMIC DNA]</scope>
    <source>
        <strain evidence="4">race PST-78</strain>
    </source>
</reference>
<gene>
    <name evidence="3" type="ORF">PSTG_10405</name>
</gene>
<dbReference type="EMBL" id="AJIL01000084">
    <property type="protein sequence ID" value="KNE96286.1"/>
    <property type="molecule type" value="Genomic_DNA"/>
</dbReference>
<sequence>MTPMNGRKALLCGLIALMTITGPTGQQPSKTSARSQGWSGVARNRKPDITMCWESIDLQSGPIVVSKRQTRQVSMTSLEQQNCVQRCSTSCVRQGQNASVSASAAAIIRIQNLDLRSLPDQIR</sequence>
<feature type="compositionally biased region" description="Polar residues" evidence="1">
    <location>
        <begin position="22"/>
        <end position="38"/>
    </location>
</feature>
<name>A0A0L0VAP2_9BASI</name>
<proteinExistence type="predicted"/>
<evidence type="ECO:0000256" key="2">
    <source>
        <dbReference type="SAM" id="SignalP"/>
    </source>
</evidence>
<feature type="signal peptide" evidence="2">
    <location>
        <begin position="1"/>
        <end position="25"/>
    </location>
</feature>
<protein>
    <submittedName>
        <fullName evidence="3">Uncharacterized protein</fullName>
    </submittedName>
</protein>
<evidence type="ECO:0000313" key="3">
    <source>
        <dbReference type="EMBL" id="KNE96286.1"/>
    </source>
</evidence>
<keyword evidence="4" id="KW-1185">Reference proteome</keyword>
<feature type="chain" id="PRO_5005548996" evidence="2">
    <location>
        <begin position="26"/>
        <end position="123"/>
    </location>
</feature>
<comment type="caution">
    <text evidence="3">The sequence shown here is derived from an EMBL/GenBank/DDBJ whole genome shotgun (WGS) entry which is preliminary data.</text>
</comment>
<evidence type="ECO:0000256" key="1">
    <source>
        <dbReference type="SAM" id="MobiDB-lite"/>
    </source>
</evidence>
<organism evidence="3 4">
    <name type="scientific">Puccinia striiformis f. sp. tritici PST-78</name>
    <dbReference type="NCBI Taxonomy" id="1165861"/>
    <lineage>
        <taxon>Eukaryota</taxon>
        <taxon>Fungi</taxon>
        <taxon>Dikarya</taxon>
        <taxon>Basidiomycota</taxon>
        <taxon>Pucciniomycotina</taxon>
        <taxon>Pucciniomycetes</taxon>
        <taxon>Pucciniales</taxon>
        <taxon>Pucciniaceae</taxon>
        <taxon>Puccinia</taxon>
    </lineage>
</organism>
<keyword evidence="2" id="KW-0732">Signal</keyword>
<evidence type="ECO:0000313" key="4">
    <source>
        <dbReference type="Proteomes" id="UP000054564"/>
    </source>
</evidence>